<reference evidence="2 3" key="1">
    <citation type="journal article" date="2019" name="Sci. Rep.">
        <title>Orb-weaving spider Araneus ventricosus genome elucidates the spidroin gene catalogue.</title>
        <authorList>
            <person name="Kono N."/>
            <person name="Nakamura H."/>
            <person name="Ohtoshi R."/>
            <person name="Moran D.A.P."/>
            <person name="Shinohara A."/>
            <person name="Yoshida Y."/>
            <person name="Fujiwara M."/>
            <person name="Mori M."/>
            <person name="Tomita M."/>
            <person name="Arakawa K."/>
        </authorList>
    </citation>
    <scope>NUCLEOTIDE SEQUENCE [LARGE SCALE GENOMIC DNA]</scope>
</reference>
<protein>
    <submittedName>
        <fullName evidence="2">Uncharacterized protein</fullName>
    </submittedName>
</protein>
<feature type="region of interest" description="Disordered" evidence="1">
    <location>
        <begin position="1"/>
        <end position="32"/>
    </location>
</feature>
<feature type="compositionally biased region" description="Basic and acidic residues" evidence="1">
    <location>
        <begin position="14"/>
        <end position="28"/>
    </location>
</feature>
<evidence type="ECO:0000313" key="2">
    <source>
        <dbReference type="EMBL" id="GBM69437.1"/>
    </source>
</evidence>
<evidence type="ECO:0000313" key="3">
    <source>
        <dbReference type="Proteomes" id="UP000499080"/>
    </source>
</evidence>
<evidence type="ECO:0000256" key="1">
    <source>
        <dbReference type="SAM" id="MobiDB-lite"/>
    </source>
</evidence>
<dbReference type="EMBL" id="BGPR01002194">
    <property type="protein sequence ID" value="GBM69437.1"/>
    <property type="molecule type" value="Genomic_DNA"/>
</dbReference>
<proteinExistence type="predicted"/>
<comment type="caution">
    <text evidence="2">The sequence shown here is derived from an EMBL/GenBank/DDBJ whole genome shotgun (WGS) entry which is preliminary data.</text>
</comment>
<dbReference type="AlphaFoldDB" id="A0A4Y2HVC8"/>
<gene>
    <name evidence="2" type="ORF">AVEN_165460_1</name>
</gene>
<sequence length="109" mass="12508">MTRPEPCSEIKFPTSRDETGDEEPHFEDPLPGNLWPCPLRPNKTIIYLFYGLPTLSQLSPEKFSGSDNTAMRTLPPLGAWTRTHFSKSRKEPLVSRFIQLSEFGVFFFT</sequence>
<dbReference type="Proteomes" id="UP000499080">
    <property type="component" value="Unassembled WGS sequence"/>
</dbReference>
<accession>A0A4Y2HVC8</accession>
<keyword evidence="3" id="KW-1185">Reference proteome</keyword>
<organism evidence="2 3">
    <name type="scientific">Araneus ventricosus</name>
    <name type="common">Orbweaver spider</name>
    <name type="synonym">Epeira ventricosa</name>
    <dbReference type="NCBI Taxonomy" id="182803"/>
    <lineage>
        <taxon>Eukaryota</taxon>
        <taxon>Metazoa</taxon>
        <taxon>Ecdysozoa</taxon>
        <taxon>Arthropoda</taxon>
        <taxon>Chelicerata</taxon>
        <taxon>Arachnida</taxon>
        <taxon>Araneae</taxon>
        <taxon>Araneomorphae</taxon>
        <taxon>Entelegynae</taxon>
        <taxon>Araneoidea</taxon>
        <taxon>Araneidae</taxon>
        <taxon>Araneus</taxon>
    </lineage>
</organism>
<name>A0A4Y2HVC8_ARAVE</name>